<evidence type="ECO:0000313" key="6">
    <source>
        <dbReference type="EMBL" id="CAH1785068.1"/>
    </source>
</evidence>
<dbReference type="InterPro" id="IPR013083">
    <property type="entry name" value="Znf_RING/FYVE/PHD"/>
</dbReference>
<dbReference type="AlphaFoldDB" id="A0A8J1XFL0"/>
<dbReference type="SMART" id="SM00184">
    <property type="entry name" value="RING"/>
    <property type="match status" value="1"/>
</dbReference>
<dbReference type="Gene3D" id="3.10.20.90">
    <property type="entry name" value="Phosphatidylinositol 3-kinase Catalytic Subunit, Chain A, domain 1"/>
    <property type="match status" value="1"/>
</dbReference>
<proteinExistence type="predicted"/>
<dbReference type="EMBL" id="CAIIXF020000005">
    <property type="protein sequence ID" value="CAH1785068.1"/>
    <property type="molecule type" value="Genomic_DNA"/>
</dbReference>
<evidence type="ECO:0000256" key="1">
    <source>
        <dbReference type="ARBA" id="ARBA00004123"/>
    </source>
</evidence>
<organism evidence="6 7">
    <name type="scientific">Owenia fusiformis</name>
    <name type="common">Polychaete worm</name>
    <dbReference type="NCBI Taxonomy" id="6347"/>
    <lineage>
        <taxon>Eukaryota</taxon>
        <taxon>Metazoa</taxon>
        <taxon>Spiralia</taxon>
        <taxon>Lophotrochozoa</taxon>
        <taxon>Annelida</taxon>
        <taxon>Polychaeta</taxon>
        <taxon>Sedentaria</taxon>
        <taxon>Canalipalpata</taxon>
        <taxon>Sabellida</taxon>
        <taxon>Oweniida</taxon>
        <taxon>Oweniidae</taxon>
        <taxon>Owenia</taxon>
    </lineage>
</organism>
<dbReference type="FunFam" id="3.30.40.10:FF:000122">
    <property type="entry name" value="polycomb group RING finger protein 1"/>
    <property type="match status" value="1"/>
</dbReference>
<dbReference type="GO" id="GO:0035102">
    <property type="term" value="C:PRC1 complex"/>
    <property type="evidence" value="ECO:0007669"/>
    <property type="project" value="TreeGrafter"/>
</dbReference>
<dbReference type="Gene3D" id="3.30.40.10">
    <property type="entry name" value="Zinc/RING finger domain, C3HC4 (zinc finger)"/>
    <property type="match status" value="1"/>
</dbReference>
<dbReference type="Proteomes" id="UP000749559">
    <property type="component" value="Unassembled WGS sequence"/>
</dbReference>
<dbReference type="OrthoDB" id="1305878at2759"/>
<evidence type="ECO:0000313" key="7">
    <source>
        <dbReference type="Proteomes" id="UP000749559"/>
    </source>
</evidence>
<dbReference type="GO" id="GO:0008270">
    <property type="term" value="F:zinc ion binding"/>
    <property type="evidence" value="ECO:0007669"/>
    <property type="project" value="UniProtKB-KW"/>
</dbReference>
<dbReference type="PANTHER" id="PTHR10825">
    <property type="entry name" value="RING FINGER DOMAIN-CONTAINING, POLYCOMB GROUP COMPONENT"/>
    <property type="match status" value="1"/>
</dbReference>
<sequence length="230" mass="26788">MEFSVKLRIKDINPHIVCSLCSGYFVDATTITECLHTFCKSCIVKYLQSSKFCPQCNVKIHETHPLSNLKPDNVMQDIVYKLVPQLFESESHRREEFAKARGLIKQEPKECERGEALLRSVYDDYQGHLYTNDEQISLCLERLRPVVEEVPDTYKIETLPKKFLRCPSRARVSHLRKLLNRKLGVPPGLQLNIMCNDENLEKDITLKQLWLMEWHEKAFPLLLVYNVVPG</sequence>
<dbReference type="GO" id="GO:1990841">
    <property type="term" value="F:promoter-specific chromatin binding"/>
    <property type="evidence" value="ECO:0007669"/>
    <property type="project" value="TreeGrafter"/>
</dbReference>
<comment type="caution">
    <text evidence="6">The sequence shown here is derived from an EMBL/GenBank/DDBJ whole genome shotgun (WGS) entry which is preliminary data.</text>
</comment>
<comment type="subcellular location">
    <subcellularLocation>
        <location evidence="1">Nucleus</location>
    </subcellularLocation>
</comment>
<evidence type="ECO:0000256" key="3">
    <source>
        <dbReference type="ARBA" id="ARBA00022771"/>
    </source>
</evidence>
<evidence type="ECO:0000256" key="2">
    <source>
        <dbReference type="ARBA" id="ARBA00022723"/>
    </source>
</evidence>
<gene>
    <name evidence="6" type="ORF">OFUS_LOCUS11175</name>
</gene>
<name>A0A8J1XFL0_OWEFU</name>
<dbReference type="InterPro" id="IPR017907">
    <property type="entry name" value="Znf_RING_CS"/>
</dbReference>
<dbReference type="InterPro" id="IPR001841">
    <property type="entry name" value="Znf_RING"/>
</dbReference>
<keyword evidence="7" id="KW-1185">Reference proteome</keyword>
<keyword evidence="4" id="KW-0862">Zinc</keyword>
<keyword evidence="2" id="KW-0479">Metal-binding</keyword>
<keyword evidence="5" id="KW-0539">Nucleus</keyword>
<dbReference type="PROSITE" id="PS00518">
    <property type="entry name" value="ZF_RING_1"/>
    <property type="match status" value="1"/>
</dbReference>
<dbReference type="SUPFAM" id="SSF57850">
    <property type="entry name" value="RING/U-box"/>
    <property type="match status" value="1"/>
</dbReference>
<accession>A0A8J1XFL0</accession>
<evidence type="ECO:0000256" key="5">
    <source>
        <dbReference type="ARBA" id="ARBA00023242"/>
    </source>
</evidence>
<protein>
    <submittedName>
        <fullName evidence="6">Uncharacterized protein</fullName>
    </submittedName>
</protein>
<dbReference type="InterPro" id="IPR032443">
    <property type="entry name" value="RAWUL"/>
</dbReference>
<reference evidence="6" key="1">
    <citation type="submission" date="2022-03" db="EMBL/GenBank/DDBJ databases">
        <authorList>
            <person name="Martin C."/>
        </authorList>
    </citation>
    <scope>NUCLEOTIDE SEQUENCE</scope>
</reference>
<dbReference type="Pfam" id="PF16207">
    <property type="entry name" value="RAWUL"/>
    <property type="match status" value="1"/>
</dbReference>
<evidence type="ECO:0000256" key="4">
    <source>
        <dbReference type="ARBA" id="ARBA00022833"/>
    </source>
</evidence>
<keyword evidence="3" id="KW-0863">Zinc-finger</keyword>
<dbReference type="GO" id="GO:0000122">
    <property type="term" value="P:negative regulation of transcription by RNA polymerase II"/>
    <property type="evidence" value="ECO:0007669"/>
    <property type="project" value="TreeGrafter"/>
</dbReference>
<dbReference type="PANTHER" id="PTHR10825:SF29">
    <property type="entry name" value="POLYCOMB GROUP RING FINGER PROTEIN 1"/>
    <property type="match status" value="1"/>
</dbReference>
<dbReference type="Pfam" id="PF13923">
    <property type="entry name" value="zf-C3HC4_2"/>
    <property type="match status" value="1"/>
</dbReference>
<dbReference type="PROSITE" id="PS50089">
    <property type="entry name" value="ZF_RING_2"/>
    <property type="match status" value="1"/>
</dbReference>